<protein>
    <recommendedName>
        <fullName evidence="5">Spindle pole body component</fullName>
    </recommendedName>
</protein>
<keyword evidence="9" id="KW-1185">Reference proteome</keyword>
<evidence type="ECO:0000256" key="4">
    <source>
        <dbReference type="ARBA" id="ARBA00023212"/>
    </source>
</evidence>
<dbReference type="InterPro" id="IPR036047">
    <property type="entry name" value="F-box-like_dom_sf"/>
</dbReference>
<name>A0ABN9SMD2_9DINO</name>
<dbReference type="PANTHER" id="PTHR19302">
    <property type="entry name" value="GAMMA TUBULIN COMPLEX PROTEIN"/>
    <property type="match status" value="1"/>
</dbReference>
<comment type="similarity">
    <text evidence="1 5">Belongs to the TUBGCP family.</text>
</comment>
<organism evidence="8 9">
    <name type="scientific">Prorocentrum cordatum</name>
    <dbReference type="NCBI Taxonomy" id="2364126"/>
    <lineage>
        <taxon>Eukaryota</taxon>
        <taxon>Sar</taxon>
        <taxon>Alveolata</taxon>
        <taxon>Dinophyceae</taxon>
        <taxon>Prorocentrales</taxon>
        <taxon>Prorocentraceae</taxon>
        <taxon>Prorocentrum</taxon>
    </lineage>
</organism>
<comment type="subcellular location">
    <subcellularLocation>
        <location evidence="5">Cytoplasm</location>
        <location evidence="5">Cytoskeleton</location>
        <location evidence="5">Microtubule organizing center</location>
    </subcellularLocation>
</comment>
<keyword evidence="2 5" id="KW-0963">Cytoplasm</keyword>
<evidence type="ECO:0000256" key="1">
    <source>
        <dbReference type="ARBA" id="ARBA00010337"/>
    </source>
</evidence>
<dbReference type="InterPro" id="IPR007259">
    <property type="entry name" value="GCP"/>
</dbReference>
<keyword evidence="4 5" id="KW-0206">Cytoskeleton</keyword>
<dbReference type="InterPro" id="IPR042241">
    <property type="entry name" value="GCP_C_sf"/>
</dbReference>
<evidence type="ECO:0000259" key="7">
    <source>
        <dbReference type="Pfam" id="PF04130"/>
    </source>
</evidence>
<dbReference type="Pfam" id="PF04130">
    <property type="entry name" value="GCP_C_terminal"/>
    <property type="match status" value="1"/>
</dbReference>
<dbReference type="Proteomes" id="UP001189429">
    <property type="component" value="Unassembled WGS sequence"/>
</dbReference>
<evidence type="ECO:0000256" key="6">
    <source>
        <dbReference type="SAM" id="MobiDB-lite"/>
    </source>
</evidence>
<evidence type="ECO:0000313" key="8">
    <source>
        <dbReference type="EMBL" id="CAK0832958.1"/>
    </source>
</evidence>
<evidence type="ECO:0000313" key="9">
    <source>
        <dbReference type="Proteomes" id="UP001189429"/>
    </source>
</evidence>
<sequence>MEPGVSGEGAPRFRTRGKLGEAPRMRQAPLPAPQTLRPQRRPTSLAAPAAVISFPQVALERIFQYALGVDSIAYLARVCRDWRATAREPTFWAGKKVFIEGAGGITREQLSAWLPSWRSAERVYLTCSQLDLLGAPPAVPHAIVHLWQTESFRVQNVSWRDRDVVADEARMNISTHELGFWKLLRTGGEACLACLTTDRAPDEACLMREELGEDGVDLWAPIDVGWTSARTFDELAEAYDISVRNDFHVGIRKTDRIVHAQMLPEHGWDIAMATLEQMGMRHTAPPPPPLFRASRRGGPRKTLCTARLDRARGEIQMTTGGNSVHTLGMRGLPLPLADEMRFFVIMWDDPRLRRMCRRHPRRKFAELAVPFLAASADAALEPRWQTLSLPAMASGDSSALNAAHGACRGRRGGLCQAEDRASPWRRTPAGCRQRLARAALRTPRTRASPRRPAGRRWKRAWSAAFSARCASRRWRWTRRGGGLPVRGGPAPRAAAAAAAAVRAHGREPPPGALRRRHRPLQLRARARLAGLRRGGAAGESLNLFFQAAIPRPPDPDDDAFLGGVSLAVFAPAAAAGEHQRQWRFLECLTLHVSTRFPLGLVFSDTALRQYTHMFRLLALVHLALESVNQAWFHGVCVASVPTSALVLRQNMHFFVVTMQRYLLVDVIATEAVKLEAAVEKAESLDALLAAHDNFLHRCEQKSFLSAETAGIFETVVATLGQAIGLGALLRDAGGEAAPGVHGLALQLREAGDRFQDLQRKLKLSLPGSGGTARFAGENDFLEPWLATWSKHCER</sequence>
<proteinExistence type="inferred from homology"/>
<evidence type="ECO:0000256" key="5">
    <source>
        <dbReference type="RuleBase" id="RU363050"/>
    </source>
</evidence>
<dbReference type="Gene3D" id="1.20.120.1900">
    <property type="entry name" value="Gamma-tubulin complex, C-terminal domain"/>
    <property type="match status" value="1"/>
</dbReference>
<reference evidence="8" key="1">
    <citation type="submission" date="2023-10" db="EMBL/GenBank/DDBJ databases">
        <authorList>
            <person name="Chen Y."/>
            <person name="Shah S."/>
            <person name="Dougan E. K."/>
            <person name="Thang M."/>
            <person name="Chan C."/>
        </authorList>
    </citation>
    <scope>NUCLEOTIDE SEQUENCE [LARGE SCALE GENOMIC DNA]</scope>
</reference>
<evidence type="ECO:0000256" key="3">
    <source>
        <dbReference type="ARBA" id="ARBA00022701"/>
    </source>
</evidence>
<dbReference type="SUPFAM" id="SSF81383">
    <property type="entry name" value="F-box domain"/>
    <property type="match status" value="1"/>
</dbReference>
<accession>A0ABN9SMD2</accession>
<feature type="domain" description="Gamma tubulin complex component C-terminal" evidence="7">
    <location>
        <begin position="584"/>
        <end position="722"/>
    </location>
</feature>
<dbReference type="Gene3D" id="1.20.1280.50">
    <property type="match status" value="1"/>
</dbReference>
<feature type="region of interest" description="Disordered" evidence="6">
    <location>
        <begin position="1"/>
        <end position="41"/>
    </location>
</feature>
<dbReference type="EMBL" id="CAUYUJ010011958">
    <property type="protein sequence ID" value="CAK0832958.1"/>
    <property type="molecule type" value="Genomic_DNA"/>
</dbReference>
<dbReference type="PANTHER" id="PTHR19302:SF33">
    <property type="entry name" value="GAMMA-TUBULIN COMPLEX COMPONENT 5"/>
    <property type="match status" value="1"/>
</dbReference>
<comment type="caution">
    <text evidence="8">The sequence shown here is derived from an EMBL/GenBank/DDBJ whole genome shotgun (WGS) entry which is preliminary data.</text>
</comment>
<evidence type="ECO:0000256" key="2">
    <source>
        <dbReference type="ARBA" id="ARBA00022490"/>
    </source>
</evidence>
<keyword evidence="3 5" id="KW-0493">Microtubule</keyword>
<gene>
    <name evidence="8" type="ORF">PCOR1329_LOCUS30805</name>
</gene>
<dbReference type="InterPro" id="IPR040457">
    <property type="entry name" value="GCP_C"/>
</dbReference>